<organism evidence="2 3">
    <name type="scientific">Anoxybacillus andreesenii</name>
    <dbReference type="NCBI Taxonomy" id="1325932"/>
    <lineage>
        <taxon>Bacteria</taxon>
        <taxon>Bacillati</taxon>
        <taxon>Bacillota</taxon>
        <taxon>Bacilli</taxon>
        <taxon>Bacillales</taxon>
        <taxon>Anoxybacillaceae</taxon>
        <taxon>Anoxybacillus</taxon>
    </lineage>
</organism>
<feature type="coiled-coil region" evidence="1">
    <location>
        <begin position="230"/>
        <end position="257"/>
    </location>
</feature>
<accession>A0ABT9V165</accession>
<dbReference type="InterPro" id="IPR010106">
    <property type="entry name" value="RpnA"/>
</dbReference>
<dbReference type="PANTHER" id="PTHR41317">
    <property type="entry name" value="PD-(D_E)XK NUCLEASE FAMILY TRANSPOSASE"/>
    <property type="match status" value="1"/>
</dbReference>
<dbReference type="Proteomes" id="UP001231362">
    <property type="component" value="Unassembled WGS sequence"/>
</dbReference>
<reference evidence="2 3" key="1">
    <citation type="submission" date="2023-07" db="EMBL/GenBank/DDBJ databases">
        <title>Genomic Encyclopedia of Type Strains, Phase IV (KMG-IV): sequencing the most valuable type-strain genomes for metagenomic binning, comparative biology and taxonomic classification.</title>
        <authorList>
            <person name="Goeker M."/>
        </authorList>
    </citation>
    <scope>NUCLEOTIDE SEQUENCE [LARGE SCALE GENOMIC DNA]</scope>
    <source>
        <strain evidence="2 3">DSM 23948</strain>
    </source>
</reference>
<protein>
    <submittedName>
        <fullName evidence="2">Transposase/invertase (TIGR01784 family)</fullName>
    </submittedName>
</protein>
<dbReference type="EMBL" id="JAUSTU010000003">
    <property type="protein sequence ID" value="MDQ0154651.1"/>
    <property type="molecule type" value="Genomic_DNA"/>
</dbReference>
<proteinExistence type="predicted"/>
<keyword evidence="1" id="KW-0175">Coiled coil</keyword>
<sequence length="303" mass="36124">MTKEYLDLKIDFMFKQMFGQPSRKHITLAFINDLLGREGADRIKDLTFVNTELIKDRDEGKTSRLDMAVVTEAGEHINIEIQVRNQHDMPERILYYWAKTYSSLIHSGENYHQLTPVIFISILNYSLFPTQTDEFHTVFHIREDSENILWSNQLEFHLFDLRKFMVKWRKYRRKNRKETPWLLMFTATDFDTKKVNNEILSDLEEWAMNIEQVREALIEWETLSANKENRVVFEARAKELRDLLSNLEGERRLGREEGRERGRQEGLKQVAIKLLKDGMSVEQVARYVELPVEVIEEWVHNLE</sequence>
<dbReference type="RefSeq" id="WP_307149249.1">
    <property type="nucleotide sequence ID" value="NZ_JAUSTU010000003.1"/>
</dbReference>
<name>A0ABT9V165_9BACL</name>
<comment type="caution">
    <text evidence="2">The sequence shown here is derived from an EMBL/GenBank/DDBJ whole genome shotgun (WGS) entry which is preliminary data.</text>
</comment>
<evidence type="ECO:0000256" key="1">
    <source>
        <dbReference type="SAM" id="Coils"/>
    </source>
</evidence>
<evidence type="ECO:0000313" key="3">
    <source>
        <dbReference type="Proteomes" id="UP001231362"/>
    </source>
</evidence>
<dbReference type="Pfam" id="PF12784">
    <property type="entry name" value="PDDEXK_2"/>
    <property type="match status" value="1"/>
</dbReference>
<gene>
    <name evidence="2" type="ORF">J2S07_000955</name>
</gene>
<dbReference type="PANTHER" id="PTHR41317:SF1">
    <property type="entry name" value="PD-(D_E)XK NUCLEASE FAMILY TRANSPOSASE"/>
    <property type="match status" value="1"/>
</dbReference>
<evidence type="ECO:0000313" key="2">
    <source>
        <dbReference type="EMBL" id="MDQ0154651.1"/>
    </source>
</evidence>
<dbReference type="NCBIfam" id="TIGR01784">
    <property type="entry name" value="T_den_put_tspse"/>
    <property type="match status" value="1"/>
</dbReference>
<keyword evidence="3" id="KW-1185">Reference proteome</keyword>